<organism evidence="1 2">
    <name type="scientific">Methanoculleus nereidis</name>
    <dbReference type="NCBI Taxonomy" id="2735141"/>
    <lineage>
        <taxon>Archaea</taxon>
        <taxon>Methanobacteriati</taxon>
        <taxon>Methanobacteriota</taxon>
        <taxon>Stenosarchaea group</taxon>
        <taxon>Methanomicrobia</taxon>
        <taxon>Methanomicrobiales</taxon>
        <taxon>Methanomicrobiaceae</taxon>
        <taxon>Methanoculleus</taxon>
    </lineage>
</organism>
<dbReference type="Pfam" id="PF22014">
    <property type="entry name" value="DUF6932"/>
    <property type="match status" value="1"/>
</dbReference>
<reference evidence="1 2" key="1">
    <citation type="submission" date="2020-05" db="EMBL/GenBank/DDBJ databases">
        <title>Isolation and characterization of methanoarchaea from a cold seep at offshore SW Taiwan.</title>
        <authorList>
            <person name="Chen Y.-W."/>
            <person name="Chen S.-C."/>
            <person name="Lai M.-C."/>
        </authorList>
    </citation>
    <scope>NUCLEOTIDE SEQUENCE [LARGE SCALE GENOMIC DNA]</scope>
    <source>
        <strain evidence="1 2">YWC-01</strain>
    </source>
</reference>
<evidence type="ECO:0000313" key="2">
    <source>
        <dbReference type="Proteomes" id="UP001273768"/>
    </source>
</evidence>
<dbReference type="InterPro" id="IPR053860">
    <property type="entry name" value="DUF6932"/>
</dbReference>
<comment type="caution">
    <text evidence="1">The sequence shown here is derived from an EMBL/GenBank/DDBJ whole genome shotgun (WGS) entry which is preliminary data.</text>
</comment>
<sequence>MVNEDAIPRWNVDGVLPPCDMDDPISDYRSPYSVSLTDCILRFGTTQARRAILDGFMEFRSALHSVNLTKGFQWIDGSFLENVEEIEKRDPHDIDLVTFYCLPDGITEADLVAKAPHLFDPERTKEDFHVDAYFVRLNTEDPELLVDQVAYWYSIWSHRRGGLWKGFLQIDLSSNGDQIAATNLEEMIREGGSL</sequence>
<dbReference type="Proteomes" id="UP001273768">
    <property type="component" value="Unassembled WGS sequence"/>
</dbReference>
<keyword evidence="2" id="KW-1185">Reference proteome</keyword>
<gene>
    <name evidence="1" type="ORF">HL657_10015</name>
</gene>
<name>A0ABU3Z4D2_9EURY</name>
<accession>A0ABU3Z4D2</accession>
<proteinExistence type="predicted"/>
<dbReference type="RefSeq" id="WP_317296677.1">
    <property type="nucleotide sequence ID" value="NZ_JABFFQ010000008.1"/>
</dbReference>
<evidence type="ECO:0000313" key="1">
    <source>
        <dbReference type="EMBL" id="MDV4343494.1"/>
    </source>
</evidence>
<dbReference type="EMBL" id="JABFFQ010000008">
    <property type="protein sequence ID" value="MDV4343494.1"/>
    <property type="molecule type" value="Genomic_DNA"/>
</dbReference>
<protein>
    <submittedName>
        <fullName evidence="1">Uncharacterized protein</fullName>
    </submittedName>
</protein>